<evidence type="ECO:0000313" key="1">
    <source>
        <dbReference type="EMBL" id="KWZ43503.1"/>
    </source>
</evidence>
<dbReference type="Proteomes" id="UP000070255">
    <property type="component" value="Unassembled WGS sequence"/>
</dbReference>
<protein>
    <submittedName>
        <fullName evidence="1">Uncharacterized protein</fullName>
    </submittedName>
</protein>
<comment type="caution">
    <text evidence="1">The sequence shown here is derived from an EMBL/GenBank/DDBJ whole genome shotgun (WGS) entry which is preliminary data.</text>
</comment>
<organism evidence="1 2">
    <name type="scientific">Burkholderia savannae</name>
    <dbReference type="NCBI Taxonomy" id="1637837"/>
    <lineage>
        <taxon>Bacteria</taxon>
        <taxon>Pseudomonadati</taxon>
        <taxon>Pseudomonadota</taxon>
        <taxon>Betaproteobacteria</taxon>
        <taxon>Burkholderiales</taxon>
        <taxon>Burkholderiaceae</taxon>
        <taxon>Burkholderia</taxon>
        <taxon>pseudomallei group</taxon>
    </lineage>
</organism>
<name>A0ABR5TEZ2_9BURK</name>
<sequence length="62" mass="6607">MASTSGAAAEAAVSICAIAERIIDIELRPHARRAARPHRISHLASRISHLASRVSRVACLAH</sequence>
<gene>
    <name evidence="1" type="ORF">WS72_11990</name>
</gene>
<accession>A0ABR5TEZ2</accession>
<keyword evidence="2" id="KW-1185">Reference proteome</keyword>
<proteinExistence type="predicted"/>
<reference evidence="1 2" key="1">
    <citation type="submission" date="2015-11" db="EMBL/GenBank/DDBJ databases">
        <authorList>
            <person name="Sahl J."/>
            <person name="Wagner D."/>
            <person name="Keim P."/>
        </authorList>
    </citation>
    <scope>NUCLEOTIDE SEQUENCE [LARGE SCALE GENOMIC DNA]</scope>
    <source>
        <strain evidence="1 2">BDU18</strain>
    </source>
</reference>
<evidence type="ECO:0000313" key="2">
    <source>
        <dbReference type="Proteomes" id="UP000070255"/>
    </source>
</evidence>
<dbReference type="EMBL" id="LNJQ01000001">
    <property type="protein sequence ID" value="KWZ43503.1"/>
    <property type="molecule type" value="Genomic_DNA"/>
</dbReference>